<dbReference type="RefSeq" id="WP_003848562.1">
    <property type="nucleotide sequence ID" value="NZ_BQKK01000002.1"/>
</dbReference>
<evidence type="ECO:0000313" key="11">
    <source>
        <dbReference type="Proteomes" id="UP001054925"/>
    </source>
</evidence>
<feature type="region of interest" description="Disordered" evidence="8">
    <location>
        <begin position="95"/>
        <end position="197"/>
    </location>
</feature>
<evidence type="ECO:0000256" key="7">
    <source>
        <dbReference type="ARBA" id="ARBA00023136"/>
    </source>
</evidence>
<keyword evidence="5 9" id="KW-1133">Transmembrane helix</keyword>
<keyword evidence="2" id="KW-0813">Transport</keyword>
<protein>
    <recommendedName>
        <fullName evidence="12">Sec-independent protein translocase protein TatB</fullName>
    </recommendedName>
</protein>
<comment type="subcellular location">
    <subcellularLocation>
        <location evidence="1">Membrane</location>
        <topology evidence="1">Single-pass membrane protein</topology>
    </subcellularLocation>
</comment>
<evidence type="ECO:0000256" key="5">
    <source>
        <dbReference type="ARBA" id="ARBA00022989"/>
    </source>
</evidence>
<dbReference type="Pfam" id="PF02416">
    <property type="entry name" value="TatA_B_E"/>
    <property type="match status" value="1"/>
</dbReference>
<accession>A0AAV5G2E9</accession>
<evidence type="ECO:0000256" key="2">
    <source>
        <dbReference type="ARBA" id="ARBA00022448"/>
    </source>
</evidence>
<dbReference type="AlphaFoldDB" id="A0AAV5G2E9"/>
<name>A0AAV5G2E9_CORAM</name>
<dbReference type="Gene3D" id="1.20.5.3310">
    <property type="match status" value="1"/>
</dbReference>
<dbReference type="EMBL" id="BQKK01000002">
    <property type="protein sequence ID" value="GJN42789.1"/>
    <property type="molecule type" value="Genomic_DNA"/>
</dbReference>
<dbReference type="PRINTS" id="PR01506">
    <property type="entry name" value="TATBPROTEIN"/>
</dbReference>
<evidence type="ECO:0000256" key="6">
    <source>
        <dbReference type="ARBA" id="ARBA00023010"/>
    </source>
</evidence>
<evidence type="ECO:0000313" key="10">
    <source>
        <dbReference type="EMBL" id="GJN42789.1"/>
    </source>
</evidence>
<evidence type="ECO:0000256" key="8">
    <source>
        <dbReference type="SAM" id="MobiDB-lite"/>
    </source>
</evidence>
<evidence type="ECO:0008006" key="12">
    <source>
        <dbReference type="Google" id="ProtNLM"/>
    </source>
</evidence>
<evidence type="ECO:0000256" key="4">
    <source>
        <dbReference type="ARBA" id="ARBA00022927"/>
    </source>
</evidence>
<evidence type="ECO:0000256" key="9">
    <source>
        <dbReference type="SAM" id="Phobius"/>
    </source>
</evidence>
<organism evidence="10 11">
    <name type="scientific">Corynebacterium ammoniagenes</name>
    <name type="common">Brevibacterium ammoniagenes</name>
    <dbReference type="NCBI Taxonomy" id="1697"/>
    <lineage>
        <taxon>Bacteria</taxon>
        <taxon>Bacillati</taxon>
        <taxon>Actinomycetota</taxon>
        <taxon>Actinomycetes</taxon>
        <taxon>Mycobacteriales</taxon>
        <taxon>Corynebacteriaceae</taxon>
        <taxon>Corynebacterium</taxon>
    </lineage>
</organism>
<keyword evidence="4" id="KW-0653">Protein transport</keyword>
<sequence length="197" mass="21464">MFSSIGWVEIFFIGLLALIIIGPERLPNVIQDVRAAIFAARKAINNAKKELNGDFEGLGQEFDAIREPLSQAAEWGRLGPRAAITKALFDGDDSAWDDFNPKKLLEEPTPQPPSNTAQPPIAPQPNQQPPHAHTPQHHAPQNHAGPAQLPHVQPPQAPQQYGQQQGYPQQAQNNPPQNPNNNSQGYAGGGFSWADIT</sequence>
<dbReference type="InterPro" id="IPR003369">
    <property type="entry name" value="TatA/B/E"/>
</dbReference>
<keyword evidence="6" id="KW-0811">Translocation</keyword>
<comment type="caution">
    <text evidence="10">The sequence shown here is derived from an EMBL/GenBank/DDBJ whole genome shotgun (WGS) entry which is preliminary data.</text>
</comment>
<dbReference type="Proteomes" id="UP001054925">
    <property type="component" value="Unassembled WGS sequence"/>
</dbReference>
<keyword evidence="7 9" id="KW-0472">Membrane</keyword>
<feature type="compositionally biased region" description="Low complexity" evidence="8">
    <location>
        <begin position="158"/>
        <end position="182"/>
    </location>
</feature>
<proteinExistence type="predicted"/>
<feature type="transmembrane region" description="Helical" evidence="9">
    <location>
        <begin position="6"/>
        <end position="22"/>
    </location>
</feature>
<feature type="compositionally biased region" description="Low complexity" evidence="8">
    <location>
        <begin position="129"/>
        <end position="144"/>
    </location>
</feature>
<evidence type="ECO:0000256" key="3">
    <source>
        <dbReference type="ARBA" id="ARBA00022692"/>
    </source>
</evidence>
<keyword evidence="3 9" id="KW-0812">Transmembrane</keyword>
<evidence type="ECO:0000256" key="1">
    <source>
        <dbReference type="ARBA" id="ARBA00004167"/>
    </source>
</evidence>
<reference evidence="10" key="1">
    <citation type="submission" date="2021-12" db="EMBL/GenBank/DDBJ databases">
        <title>Draft genome sequence of Corynebacterium ammoniagenes strain T-723.</title>
        <authorList>
            <person name="Matsuzawa M."/>
            <person name="Hiratani M."/>
            <person name="Abe I."/>
            <person name="Tsuji Y."/>
            <person name="Nakamura J."/>
        </authorList>
    </citation>
    <scope>NUCLEOTIDE SEQUENCE</scope>
    <source>
        <strain evidence="10">T-723</strain>
    </source>
</reference>
<gene>
    <name evidence="10" type="ORF">CAT723_12680</name>
</gene>